<dbReference type="GO" id="GO:0005524">
    <property type="term" value="F:ATP binding"/>
    <property type="evidence" value="ECO:0007669"/>
    <property type="project" value="InterPro"/>
</dbReference>
<dbReference type="GO" id="GO:0016787">
    <property type="term" value="F:hydrolase activity"/>
    <property type="evidence" value="ECO:0007669"/>
    <property type="project" value="UniProtKB-KW"/>
</dbReference>
<name>X1BQS5_9ZZZZ</name>
<dbReference type="InterPro" id="IPR011545">
    <property type="entry name" value="DEAD/DEAH_box_helicase_dom"/>
</dbReference>
<protein>
    <recommendedName>
        <fullName evidence="6">Helicase ATP-binding domain-containing protein</fullName>
    </recommendedName>
</protein>
<reference evidence="7" key="1">
    <citation type="journal article" date="2014" name="Front. Microbiol.">
        <title>High frequency of phylogenetically diverse reductive dehalogenase-homologous genes in deep subseafloor sedimentary metagenomes.</title>
        <authorList>
            <person name="Kawai M."/>
            <person name="Futagami T."/>
            <person name="Toyoda A."/>
            <person name="Takaki Y."/>
            <person name="Nishi S."/>
            <person name="Hori S."/>
            <person name="Arai W."/>
            <person name="Tsubouchi T."/>
            <person name="Morono Y."/>
            <person name="Uchiyama I."/>
            <person name="Ito T."/>
            <person name="Fujiyama A."/>
            <person name="Inagaki F."/>
            <person name="Takami H."/>
        </authorList>
    </citation>
    <scope>NUCLEOTIDE SEQUENCE</scope>
    <source>
        <strain evidence="7">Expedition CK06-06</strain>
    </source>
</reference>
<keyword evidence="1" id="KW-0227">DNA damage</keyword>
<evidence type="ECO:0000313" key="7">
    <source>
        <dbReference type="EMBL" id="GAG83507.1"/>
    </source>
</evidence>
<evidence type="ECO:0000256" key="1">
    <source>
        <dbReference type="ARBA" id="ARBA00022763"/>
    </source>
</evidence>
<dbReference type="EMBL" id="BART01016579">
    <property type="protein sequence ID" value="GAG83507.1"/>
    <property type="molecule type" value="Genomic_DNA"/>
</dbReference>
<dbReference type="PANTHER" id="PTHR47964">
    <property type="entry name" value="ATP-DEPENDENT DNA HELICASE HOMOLOG RECG, CHLOROPLASTIC"/>
    <property type="match status" value="1"/>
</dbReference>
<dbReference type="SMART" id="SM01058">
    <property type="entry name" value="CarD_TRCF"/>
    <property type="match status" value="1"/>
</dbReference>
<dbReference type="Gene3D" id="3.40.50.300">
    <property type="entry name" value="P-loop containing nucleotide triphosphate hydrolases"/>
    <property type="match status" value="1"/>
</dbReference>
<comment type="caution">
    <text evidence="7">The sequence shown here is derived from an EMBL/GenBank/DDBJ whole genome shotgun (WGS) entry which is preliminary data.</text>
</comment>
<gene>
    <name evidence="7" type="ORF">S01H4_31838</name>
</gene>
<dbReference type="InterPro" id="IPR014001">
    <property type="entry name" value="Helicase_ATP-bd"/>
</dbReference>
<dbReference type="InterPro" id="IPR047112">
    <property type="entry name" value="RecG/Mfd"/>
</dbReference>
<keyword evidence="4" id="KW-0238">DNA-binding</keyword>
<keyword evidence="3" id="KW-0067">ATP-binding</keyword>
<evidence type="ECO:0000259" key="6">
    <source>
        <dbReference type="PROSITE" id="PS51192"/>
    </source>
</evidence>
<organism evidence="7">
    <name type="scientific">marine sediment metagenome</name>
    <dbReference type="NCBI Taxonomy" id="412755"/>
    <lineage>
        <taxon>unclassified sequences</taxon>
        <taxon>metagenomes</taxon>
        <taxon>ecological metagenomes</taxon>
    </lineage>
</organism>
<keyword evidence="2" id="KW-0378">Hydrolase</keyword>
<dbReference type="Gene3D" id="2.40.10.170">
    <property type="match status" value="1"/>
</dbReference>
<dbReference type="Pfam" id="PF00270">
    <property type="entry name" value="DEAD"/>
    <property type="match status" value="1"/>
</dbReference>
<accession>X1BQS5</accession>
<dbReference type="AlphaFoldDB" id="X1BQS5"/>
<dbReference type="GO" id="GO:0003677">
    <property type="term" value="F:DNA binding"/>
    <property type="evidence" value="ECO:0007669"/>
    <property type="project" value="UniProtKB-KW"/>
</dbReference>
<dbReference type="InterPro" id="IPR003711">
    <property type="entry name" value="CarD-like/TRCF_RID"/>
</dbReference>
<evidence type="ECO:0000256" key="5">
    <source>
        <dbReference type="ARBA" id="ARBA00023204"/>
    </source>
</evidence>
<dbReference type="PROSITE" id="PS51192">
    <property type="entry name" value="HELICASE_ATP_BIND_1"/>
    <property type="match status" value="1"/>
</dbReference>
<dbReference type="InterPro" id="IPR027417">
    <property type="entry name" value="P-loop_NTPase"/>
</dbReference>
<keyword evidence="3" id="KW-0347">Helicase</keyword>
<dbReference type="GO" id="GO:0006281">
    <property type="term" value="P:DNA repair"/>
    <property type="evidence" value="ECO:0007669"/>
    <property type="project" value="UniProtKB-KW"/>
</dbReference>
<dbReference type="GO" id="GO:0003678">
    <property type="term" value="F:DNA helicase activity"/>
    <property type="evidence" value="ECO:0007669"/>
    <property type="project" value="TreeGrafter"/>
</dbReference>
<dbReference type="SUPFAM" id="SSF52540">
    <property type="entry name" value="P-loop containing nucleoside triphosphate hydrolases"/>
    <property type="match status" value="1"/>
</dbReference>
<dbReference type="Pfam" id="PF02559">
    <property type="entry name" value="CarD_TRCF_RID"/>
    <property type="match status" value="1"/>
</dbReference>
<evidence type="ECO:0000256" key="2">
    <source>
        <dbReference type="ARBA" id="ARBA00022801"/>
    </source>
</evidence>
<keyword evidence="5" id="KW-0234">DNA repair</keyword>
<evidence type="ECO:0000256" key="4">
    <source>
        <dbReference type="ARBA" id="ARBA00023125"/>
    </source>
</evidence>
<proteinExistence type="predicted"/>
<dbReference type="PANTHER" id="PTHR47964:SF1">
    <property type="entry name" value="ATP-DEPENDENT DNA HELICASE HOMOLOG RECG, CHLOROPLASTIC"/>
    <property type="match status" value="1"/>
</dbReference>
<sequence length="200" mass="23177">GMVKEEIDGVIRDYFLLKYAGVDRLYVPTSQIDKIHKYIGQENPPIYRLGSTKWTKVKKKVKQSTKKIAKELLQLYAERQQMEGFAFPADTPWQREVEEQFPFEETADQIKTVNEVKKAMENPKPMDRLVCGDVGYGKTEVAIRAAFKAVLGGKQVVMLVPTTILAQQHYHTFSTRFKNYPVKVRILSRFLTSKEQKRFL</sequence>
<feature type="domain" description="Helicase ATP-binding" evidence="6">
    <location>
        <begin position="119"/>
        <end position="200"/>
    </location>
</feature>
<keyword evidence="3" id="KW-0547">Nucleotide-binding</keyword>
<feature type="non-terminal residue" evidence="7">
    <location>
        <position position="1"/>
    </location>
</feature>
<evidence type="ECO:0000256" key="3">
    <source>
        <dbReference type="ARBA" id="ARBA00022806"/>
    </source>
</evidence>